<proteinExistence type="inferred from homology"/>
<evidence type="ECO:0000256" key="4">
    <source>
        <dbReference type="ARBA" id="ARBA00023136"/>
    </source>
</evidence>
<keyword evidence="2 5" id="KW-0812">Transmembrane</keyword>
<feature type="transmembrane region" description="Helical" evidence="5">
    <location>
        <begin position="178"/>
        <end position="199"/>
    </location>
</feature>
<dbReference type="AlphaFoldDB" id="A0A444IUJ1"/>
<dbReference type="InterPro" id="IPR002781">
    <property type="entry name" value="TM_pro_TauE-like"/>
</dbReference>
<feature type="transmembrane region" description="Helical" evidence="5">
    <location>
        <begin position="101"/>
        <end position="119"/>
    </location>
</feature>
<comment type="subcellular location">
    <subcellularLocation>
        <location evidence="5">Cell membrane</location>
        <topology evidence="5">Multi-pass membrane protein</topology>
    </subcellularLocation>
    <subcellularLocation>
        <location evidence="1">Membrane</location>
        <topology evidence="1">Multi-pass membrane protein</topology>
    </subcellularLocation>
</comment>
<gene>
    <name evidence="6" type="ORF">H206_01685</name>
</gene>
<keyword evidence="4 5" id="KW-0472">Membrane</keyword>
<feature type="transmembrane region" description="Helical" evidence="5">
    <location>
        <begin position="142"/>
        <end position="166"/>
    </location>
</feature>
<dbReference type="PANTHER" id="PTHR43701:SF2">
    <property type="entry name" value="MEMBRANE TRANSPORTER PROTEIN YJNA-RELATED"/>
    <property type="match status" value="1"/>
</dbReference>
<dbReference type="Pfam" id="PF01925">
    <property type="entry name" value="TauE"/>
    <property type="match status" value="1"/>
</dbReference>
<accession>A0A444IUJ1</accession>
<keyword evidence="7" id="KW-1185">Reference proteome</keyword>
<dbReference type="EMBL" id="MTKO01000093">
    <property type="protein sequence ID" value="RWX44513.1"/>
    <property type="molecule type" value="Genomic_DNA"/>
</dbReference>
<feature type="transmembrane region" description="Helical" evidence="5">
    <location>
        <begin position="6"/>
        <end position="35"/>
    </location>
</feature>
<feature type="transmembrane region" description="Helical" evidence="5">
    <location>
        <begin position="76"/>
        <end position="94"/>
    </location>
</feature>
<keyword evidence="3 5" id="KW-1133">Transmembrane helix</keyword>
<keyword evidence="5" id="KW-1003">Cell membrane</keyword>
<evidence type="ECO:0000313" key="6">
    <source>
        <dbReference type="EMBL" id="RWX44513.1"/>
    </source>
</evidence>
<feature type="transmembrane region" description="Helical" evidence="5">
    <location>
        <begin position="205"/>
        <end position="225"/>
    </location>
</feature>
<dbReference type="GO" id="GO:0005886">
    <property type="term" value="C:plasma membrane"/>
    <property type="evidence" value="ECO:0007669"/>
    <property type="project" value="UniProtKB-SubCell"/>
</dbReference>
<dbReference type="Proteomes" id="UP000287853">
    <property type="component" value="Unassembled WGS sequence"/>
</dbReference>
<organism evidence="6 7">
    <name type="scientific">Candidatus Electrothrix aarhusensis</name>
    <dbReference type="NCBI Taxonomy" id="1859131"/>
    <lineage>
        <taxon>Bacteria</taxon>
        <taxon>Pseudomonadati</taxon>
        <taxon>Thermodesulfobacteriota</taxon>
        <taxon>Desulfobulbia</taxon>
        <taxon>Desulfobulbales</taxon>
        <taxon>Desulfobulbaceae</taxon>
        <taxon>Candidatus Electrothrix</taxon>
    </lineage>
</organism>
<evidence type="ECO:0000256" key="2">
    <source>
        <dbReference type="ARBA" id="ARBA00022692"/>
    </source>
</evidence>
<reference evidence="6 7" key="1">
    <citation type="submission" date="2017-01" db="EMBL/GenBank/DDBJ databases">
        <title>The cable genome- insights into the physiology and evolution of filamentous bacteria capable of sulfide oxidation via long distance electron transfer.</title>
        <authorList>
            <person name="Schreiber L."/>
            <person name="Bjerg J.T."/>
            <person name="Boggild A."/>
            <person name="Van De Vossenberg J."/>
            <person name="Meysman F."/>
            <person name="Nielsen L.P."/>
            <person name="Schramm A."/>
            <person name="Kjeldsen K.U."/>
        </authorList>
    </citation>
    <scope>NUCLEOTIDE SEQUENCE [LARGE SCALE GENOMIC DNA]</scope>
    <source>
        <strain evidence="6">MCF</strain>
    </source>
</reference>
<dbReference type="PANTHER" id="PTHR43701">
    <property type="entry name" value="MEMBRANE TRANSPORTER PROTEIN MJ0441-RELATED"/>
    <property type="match status" value="1"/>
</dbReference>
<feature type="transmembrane region" description="Helical" evidence="5">
    <location>
        <begin position="237"/>
        <end position="253"/>
    </location>
</feature>
<evidence type="ECO:0000256" key="1">
    <source>
        <dbReference type="ARBA" id="ARBA00004141"/>
    </source>
</evidence>
<name>A0A444IUJ1_9BACT</name>
<sequence length="254" mass="27821">MLEAFAFWQMLPIGVVIASVAMFFGLGGGVLWMPILLMSTDLDPKEAVVCTIMIQFFGQLSASYSNHQAGLIDWRLVRLMSTFGIPAVIGGVLLSFLLHPVWIELFLGLTIFFIAYVFLRGDDFFIAGSDKADLEAARKGRIITLLGSILTGFLGIGVGDWLVPFFNMRCRLAMVRSVSTSIALMMILSLTAFSVHVLLGRTVEWGVAVPGAVGVLIGAQVGSRLLQRVPETHFKEFFVLMLVFIATHVTFNAL</sequence>
<comment type="similarity">
    <text evidence="5">Belongs to the 4-toluene sulfonate uptake permease (TSUP) (TC 2.A.102) family.</text>
</comment>
<evidence type="ECO:0000313" key="7">
    <source>
        <dbReference type="Proteomes" id="UP000287853"/>
    </source>
</evidence>
<evidence type="ECO:0000256" key="3">
    <source>
        <dbReference type="ARBA" id="ARBA00022989"/>
    </source>
</evidence>
<dbReference type="InterPro" id="IPR051598">
    <property type="entry name" value="TSUP/Inactive_protease-like"/>
</dbReference>
<evidence type="ECO:0000256" key="5">
    <source>
        <dbReference type="RuleBase" id="RU363041"/>
    </source>
</evidence>
<comment type="caution">
    <text evidence="6">The sequence shown here is derived from an EMBL/GenBank/DDBJ whole genome shotgun (WGS) entry which is preliminary data.</text>
</comment>
<protein>
    <recommendedName>
        <fullName evidence="5">Probable membrane transporter protein</fullName>
    </recommendedName>
</protein>